<dbReference type="Proteomes" id="UP000265419">
    <property type="component" value="Unassembled WGS sequence"/>
</dbReference>
<name>A0A399J6J4_9MICC</name>
<evidence type="ECO:0000313" key="1">
    <source>
        <dbReference type="EMBL" id="RII40944.1"/>
    </source>
</evidence>
<reference evidence="1 2" key="1">
    <citation type="submission" date="2018-07" db="EMBL/GenBank/DDBJ databases">
        <title>Arthrobacter sp. nov., isolated from raw cow's milk with high bacterial count.</title>
        <authorList>
            <person name="Hahne J."/>
            <person name="Isele D."/>
            <person name="Lipski A."/>
        </authorList>
    </citation>
    <scope>NUCLEOTIDE SEQUENCE [LARGE SCALE GENOMIC DNA]</scope>
    <source>
        <strain evidence="1 2">JZ R-35</strain>
    </source>
</reference>
<accession>A0A399J6J4</accession>
<organism evidence="1 2">
    <name type="scientific">Galactobacter valiniphilus</name>
    <dbReference type="NCBI Taxonomy" id="2676122"/>
    <lineage>
        <taxon>Bacteria</taxon>
        <taxon>Bacillati</taxon>
        <taxon>Actinomycetota</taxon>
        <taxon>Actinomycetes</taxon>
        <taxon>Micrococcales</taxon>
        <taxon>Micrococcaceae</taxon>
        <taxon>Galactobacter</taxon>
    </lineage>
</organism>
<sequence length="87" mass="9253">MTFTITMAAFRELANTPSAPSGRSSARGKFGIDRPAALKATASSTPASHALGLTVFALGSDLYVPDLMWSWVVYVIGWSCRRANADS</sequence>
<dbReference type="AlphaFoldDB" id="A0A399J6J4"/>
<protein>
    <submittedName>
        <fullName evidence="1">Uncharacterized protein</fullName>
    </submittedName>
</protein>
<gene>
    <name evidence="1" type="ORF">DWB68_15205</name>
</gene>
<comment type="caution">
    <text evidence="1">The sequence shown here is derived from an EMBL/GenBank/DDBJ whole genome shotgun (WGS) entry which is preliminary data.</text>
</comment>
<dbReference type="EMBL" id="QQXK01000045">
    <property type="protein sequence ID" value="RII40944.1"/>
    <property type="molecule type" value="Genomic_DNA"/>
</dbReference>
<keyword evidence="2" id="KW-1185">Reference proteome</keyword>
<proteinExistence type="predicted"/>
<evidence type="ECO:0000313" key="2">
    <source>
        <dbReference type="Proteomes" id="UP000265419"/>
    </source>
</evidence>
<dbReference type="RefSeq" id="WP_119425970.1">
    <property type="nucleotide sequence ID" value="NZ_QQXK01000045.1"/>
</dbReference>